<dbReference type="RefSeq" id="WP_300960189.1">
    <property type="nucleotide sequence ID" value="NZ_JAUHJR010000002.1"/>
</dbReference>
<keyword evidence="4" id="KW-1185">Reference proteome</keyword>
<accession>A0ABT8ET11</accession>
<evidence type="ECO:0000256" key="2">
    <source>
        <dbReference type="SAM" id="SignalP"/>
    </source>
</evidence>
<feature type="signal peptide" evidence="2">
    <location>
        <begin position="1"/>
        <end position="29"/>
    </location>
</feature>
<keyword evidence="1" id="KW-1133">Transmembrane helix</keyword>
<evidence type="ECO:0000313" key="3">
    <source>
        <dbReference type="EMBL" id="MDN4161296.1"/>
    </source>
</evidence>
<comment type="caution">
    <text evidence="3">The sequence shown here is derived from an EMBL/GenBank/DDBJ whole genome shotgun (WGS) entry which is preliminary data.</text>
</comment>
<feature type="chain" id="PRO_5047296039" evidence="2">
    <location>
        <begin position="30"/>
        <end position="204"/>
    </location>
</feature>
<gene>
    <name evidence="3" type="ORF">QWY29_08005</name>
</gene>
<evidence type="ECO:0000313" key="4">
    <source>
        <dbReference type="Proteomes" id="UP001168537"/>
    </source>
</evidence>
<keyword evidence="1" id="KW-0472">Membrane</keyword>
<proteinExistence type="predicted"/>
<sequence>MTAAVLGTYVATPAVLGAAPAAASPVAAAAPPRCPAVTVQDATRQADAVFRGTVEAVAPVDGAASADRFDHDVVVGRVWKGGISTEEVVVRTEAKPRFGTRACARGLGELEVGAEYLFFVDRRASAWLAGSGSRTEPLDDQLLAQVTRLLGSGKAPVPAAPESAEFTRVADDVPAAFSRTAAPGLAMIIVGLLGLAVVRGLGRR</sequence>
<evidence type="ECO:0000256" key="1">
    <source>
        <dbReference type="SAM" id="Phobius"/>
    </source>
</evidence>
<name>A0ABT8ET11_9ACTN</name>
<keyword evidence="2" id="KW-0732">Signal</keyword>
<feature type="transmembrane region" description="Helical" evidence="1">
    <location>
        <begin position="181"/>
        <end position="201"/>
    </location>
</feature>
<organism evidence="3 4">
    <name type="scientific">Nocardioides abyssi</name>
    <dbReference type="NCBI Taxonomy" id="3058370"/>
    <lineage>
        <taxon>Bacteria</taxon>
        <taxon>Bacillati</taxon>
        <taxon>Actinomycetota</taxon>
        <taxon>Actinomycetes</taxon>
        <taxon>Propionibacteriales</taxon>
        <taxon>Nocardioidaceae</taxon>
        <taxon>Nocardioides</taxon>
    </lineage>
</organism>
<dbReference type="EMBL" id="JAUHJR010000002">
    <property type="protein sequence ID" value="MDN4161296.1"/>
    <property type="molecule type" value="Genomic_DNA"/>
</dbReference>
<dbReference type="Proteomes" id="UP001168537">
    <property type="component" value="Unassembled WGS sequence"/>
</dbReference>
<protein>
    <submittedName>
        <fullName evidence="3">Uncharacterized protein</fullName>
    </submittedName>
</protein>
<keyword evidence="1" id="KW-0812">Transmembrane</keyword>
<reference evidence="3" key="1">
    <citation type="submission" date="2023-06" db="EMBL/GenBank/DDBJ databases">
        <title>Draft genome sequence of Nocardioides sp. SOB72.</title>
        <authorList>
            <person name="Zhang G."/>
        </authorList>
    </citation>
    <scope>NUCLEOTIDE SEQUENCE</scope>
    <source>
        <strain evidence="3">SOB72</strain>
    </source>
</reference>